<feature type="transmembrane region" description="Helical" evidence="5">
    <location>
        <begin position="117"/>
        <end position="138"/>
    </location>
</feature>
<dbReference type="Gene3D" id="1.20.120.550">
    <property type="entry name" value="Membrane associated eicosanoid/glutathione metabolism-like domain"/>
    <property type="match status" value="1"/>
</dbReference>
<evidence type="ECO:0008006" key="8">
    <source>
        <dbReference type="Google" id="ProtNLM"/>
    </source>
</evidence>
<dbReference type="RefSeq" id="WP_307152738.1">
    <property type="nucleotide sequence ID" value="NZ_JAUSUK010000001.1"/>
</dbReference>
<dbReference type="EMBL" id="JAUSUK010000001">
    <property type="protein sequence ID" value="MDQ0324448.1"/>
    <property type="molecule type" value="Genomic_DNA"/>
</dbReference>
<dbReference type="Proteomes" id="UP001230253">
    <property type="component" value="Unassembled WGS sequence"/>
</dbReference>
<accession>A0ABU0C1Q7</accession>
<comment type="subcellular location">
    <subcellularLocation>
        <location evidence="1">Membrane</location>
    </subcellularLocation>
</comment>
<keyword evidence="4 5" id="KW-0472">Membrane</keyword>
<evidence type="ECO:0000256" key="5">
    <source>
        <dbReference type="SAM" id="Phobius"/>
    </source>
</evidence>
<gene>
    <name evidence="6" type="ORF">J2R99_000297</name>
</gene>
<evidence type="ECO:0000256" key="2">
    <source>
        <dbReference type="ARBA" id="ARBA00022692"/>
    </source>
</evidence>
<evidence type="ECO:0000256" key="3">
    <source>
        <dbReference type="ARBA" id="ARBA00022989"/>
    </source>
</evidence>
<dbReference type="InterPro" id="IPR023352">
    <property type="entry name" value="MAPEG-like_dom_sf"/>
</dbReference>
<dbReference type="Pfam" id="PF01124">
    <property type="entry name" value="MAPEG"/>
    <property type="match status" value="1"/>
</dbReference>
<keyword evidence="7" id="KW-1185">Reference proteome</keyword>
<evidence type="ECO:0000313" key="6">
    <source>
        <dbReference type="EMBL" id="MDQ0324448.1"/>
    </source>
</evidence>
<name>A0ABU0C1Q7_9BRAD</name>
<reference evidence="6 7" key="1">
    <citation type="submission" date="2023-07" db="EMBL/GenBank/DDBJ databases">
        <title>Genomic Encyclopedia of Type Strains, Phase IV (KMG-IV): sequencing the most valuable type-strain genomes for metagenomic binning, comparative biology and taxonomic classification.</title>
        <authorList>
            <person name="Goeker M."/>
        </authorList>
    </citation>
    <scope>NUCLEOTIDE SEQUENCE [LARGE SCALE GENOMIC DNA]</scope>
    <source>
        <strain evidence="6 7">DSM 11549</strain>
    </source>
</reference>
<dbReference type="SUPFAM" id="SSF161084">
    <property type="entry name" value="MAPEG domain-like"/>
    <property type="match status" value="1"/>
</dbReference>
<proteinExistence type="predicted"/>
<keyword evidence="2 5" id="KW-0812">Transmembrane</keyword>
<evidence type="ECO:0000256" key="4">
    <source>
        <dbReference type="ARBA" id="ARBA00023136"/>
    </source>
</evidence>
<feature type="transmembrane region" description="Helical" evidence="5">
    <location>
        <begin position="68"/>
        <end position="96"/>
    </location>
</feature>
<protein>
    <recommendedName>
        <fullName evidence="8">MAPEG family protein</fullName>
    </recommendedName>
</protein>
<organism evidence="6 7">
    <name type="scientific">Rhodopseudomonas julia</name>
    <dbReference type="NCBI Taxonomy" id="200617"/>
    <lineage>
        <taxon>Bacteria</taxon>
        <taxon>Pseudomonadati</taxon>
        <taxon>Pseudomonadota</taxon>
        <taxon>Alphaproteobacteria</taxon>
        <taxon>Hyphomicrobiales</taxon>
        <taxon>Nitrobacteraceae</taxon>
        <taxon>Rhodopseudomonas</taxon>
    </lineage>
</organism>
<keyword evidence="3 5" id="KW-1133">Transmembrane helix</keyword>
<evidence type="ECO:0000313" key="7">
    <source>
        <dbReference type="Proteomes" id="UP001230253"/>
    </source>
</evidence>
<sequence length="140" mass="15985">MPLFLVLLPTFIQVGLTFFLAFHMGRVRFAAIRRGEVNPDEIALNEPNWPTKALQAANCYRNQFELPVLFYALTALAVLTNKAGFVFVILSFVFVASRILHAYIHTGSNELRSRFRIFAFGLFVLLLMWVIFALQILFGI</sequence>
<comment type="caution">
    <text evidence="6">The sequence shown here is derived from an EMBL/GenBank/DDBJ whole genome shotgun (WGS) entry which is preliminary data.</text>
</comment>
<dbReference type="InterPro" id="IPR001129">
    <property type="entry name" value="Membr-assoc_MAPEG"/>
</dbReference>
<evidence type="ECO:0000256" key="1">
    <source>
        <dbReference type="ARBA" id="ARBA00004370"/>
    </source>
</evidence>